<reference evidence="2" key="1">
    <citation type="journal article" date="2020" name="bioRxiv">
        <title>Comparative genomics of Chlamydomonas.</title>
        <authorList>
            <person name="Craig R.J."/>
            <person name="Hasan A.R."/>
            <person name="Ness R.W."/>
            <person name="Keightley P.D."/>
        </authorList>
    </citation>
    <scope>NUCLEOTIDE SEQUENCE</scope>
    <source>
        <strain evidence="2">CCAP 11/173</strain>
    </source>
</reference>
<accession>A0A835W9I0</accession>
<name>A0A835W9I0_9CHLO</name>
<feature type="compositionally biased region" description="Acidic residues" evidence="1">
    <location>
        <begin position="276"/>
        <end position="292"/>
    </location>
</feature>
<comment type="caution">
    <text evidence="2">The sequence shown here is derived from an EMBL/GenBank/DDBJ whole genome shotgun (WGS) entry which is preliminary data.</text>
</comment>
<proteinExistence type="predicted"/>
<organism evidence="2 3">
    <name type="scientific">Chlamydomonas schloesseri</name>
    <dbReference type="NCBI Taxonomy" id="2026947"/>
    <lineage>
        <taxon>Eukaryota</taxon>
        <taxon>Viridiplantae</taxon>
        <taxon>Chlorophyta</taxon>
        <taxon>core chlorophytes</taxon>
        <taxon>Chlorophyceae</taxon>
        <taxon>CS clade</taxon>
        <taxon>Chlamydomonadales</taxon>
        <taxon>Chlamydomonadaceae</taxon>
        <taxon>Chlamydomonas</taxon>
    </lineage>
</organism>
<evidence type="ECO:0000313" key="2">
    <source>
        <dbReference type="EMBL" id="KAG2443218.1"/>
    </source>
</evidence>
<dbReference type="AlphaFoldDB" id="A0A835W9I0"/>
<sequence>MRGIQYLTRVAAATKRVLLVYQESPAPMERFLSPALIDWRLTPDLGLDPERDVVQSGKHYRISASDRNKLREDISSGVFQTLTARVVTVCTNKPSHTDGSGSIPKVSINGTALGVLARALFRLSPEVEEATDDALLKIGIRRGQAYVAAHVRLGGLSGEEKLLGRFSQDPPQILAAAAACAANLTAAYGMQPGAPAAAAAAAAPAAEAEAAAGATADLPYVLVTDNDQLRQQVAAGKLRPWITPELHPAHFTVSRLPGSEEQPQRQQQQQSRGQESELEESHEEVGPGEDGEDSIKAEAEEGTQAQQRRRLAEELRRKRRRRRIPQAKRGGGGGSGRSGSDEGGVAELAASAASGSGGGSRRAVALREQRDTAQQAAVQEELARLQVLNMADLGILMRATCVLISPSGFSIQAHLLSDQPCAMRLQHCPGAT</sequence>
<evidence type="ECO:0000313" key="3">
    <source>
        <dbReference type="Proteomes" id="UP000613740"/>
    </source>
</evidence>
<protein>
    <submittedName>
        <fullName evidence="2">Uncharacterized protein</fullName>
    </submittedName>
</protein>
<feature type="region of interest" description="Disordered" evidence="1">
    <location>
        <begin position="349"/>
        <end position="368"/>
    </location>
</feature>
<evidence type="ECO:0000256" key="1">
    <source>
        <dbReference type="SAM" id="MobiDB-lite"/>
    </source>
</evidence>
<feature type="compositionally biased region" description="Basic residues" evidence="1">
    <location>
        <begin position="317"/>
        <end position="326"/>
    </location>
</feature>
<dbReference type="Proteomes" id="UP000613740">
    <property type="component" value="Unassembled WGS sequence"/>
</dbReference>
<dbReference type="EMBL" id="JAEHOD010000031">
    <property type="protein sequence ID" value="KAG2443218.1"/>
    <property type="molecule type" value="Genomic_DNA"/>
</dbReference>
<feature type="compositionally biased region" description="Low complexity" evidence="1">
    <location>
        <begin position="257"/>
        <end position="273"/>
    </location>
</feature>
<dbReference type="OrthoDB" id="524569at2759"/>
<keyword evidence="3" id="KW-1185">Reference proteome</keyword>
<gene>
    <name evidence="2" type="ORF">HYH02_009292</name>
</gene>
<feature type="region of interest" description="Disordered" evidence="1">
    <location>
        <begin position="255"/>
        <end position="343"/>
    </location>
</feature>